<name>A0A9W8HTU6_9FUNG</name>
<evidence type="ECO:0000313" key="2">
    <source>
        <dbReference type="EMBL" id="KAJ2793906.1"/>
    </source>
</evidence>
<dbReference type="OrthoDB" id="5541851at2759"/>
<feature type="signal peptide" evidence="1">
    <location>
        <begin position="1"/>
        <end position="20"/>
    </location>
</feature>
<evidence type="ECO:0000313" key="3">
    <source>
        <dbReference type="Proteomes" id="UP001140094"/>
    </source>
</evidence>
<feature type="chain" id="PRO_5040753337" evidence="1">
    <location>
        <begin position="21"/>
        <end position="120"/>
    </location>
</feature>
<gene>
    <name evidence="2" type="ORF">H4R20_006397</name>
</gene>
<dbReference type="Proteomes" id="UP001140094">
    <property type="component" value="Unassembled WGS sequence"/>
</dbReference>
<keyword evidence="3" id="KW-1185">Reference proteome</keyword>
<reference evidence="2" key="1">
    <citation type="submission" date="2022-07" db="EMBL/GenBank/DDBJ databases">
        <title>Phylogenomic reconstructions and comparative analyses of Kickxellomycotina fungi.</title>
        <authorList>
            <person name="Reynolds N.K."/>
            <person name="Stajich J.E."/>
            <person name="Barry K."/>
            <person name="Grigoriev I.V."/>
            <person name="Crous P."/>
            <person name="Smith M.E."/>
        </authorList>
    </citation>
    <scope>NUCLEOTIDE SEQUENCE</scope>
    <source>
        <strain evidence="2">NRRL 1565</strain>
    </source>
</reference>
<evidence type="ECO:0000256" key="1">
    <source>
        <dbReference type="SAM" id="SignalP"/>
    </source>
</evidence>
<comment type="caution">
    <text evidence="2">The sequence shown here is derived from an EMBL/GenBank/DDBJ whole genome shotgun (WGS) entry which is preliminary data.</text>
</comment>
<dbReference type="AlphaFoldDB" id="A0A9W8HTU6"/>
<organism evidence="2 3">
    <name type="scientific">Coemansia guatemalensis</name>
    <dbReference type="NCBI Taxonomy" id="2761395"/>
    <lineage>
        <taxon>Eukaryota</taxon>
        <taxon>Fungi</taxon>
        <taxon>Fungi incertae sedis</taxon>
        <taxon>Zoopagomycota</taxon>
        <taxon>Kickxellomycotina</taxon>
        <taxon>Kickxellomycetes</taxon>
        <taxon>Kickxellales</taxon>
        <taxon>Kickxellaceae</taxon>
        <taxon>Coemansia</taxon>
    </lineage>
</organism>
<protein>
    <submittedName>
        <fullName evidence="2">Uncharacterized protein</fullName>
    </submittedName>
</protein>
<proteinExistence type="predicted"/>
<sequence length="120" mass="13270">MNIWRLVICVAAVFAVFASGLSEDQRWSVIELAHRIDNVKEGSTAETKLLRALAVALNDRTALEALLTDPESASYKAGLISLAQAIKMYAWIGREDQILMRTLQAVANRLKSLLTQETLV</sequence>
<accession>A0A9W8HTU6</accession>
<dbReference type="EMBL" id="JANBUO010002722">
    <property type="protein sequence ID" value="KAJ2793906.1"/>
    <property type="molecule type" value="Genomic_DNA"/>
</dbReference>
<keyword evidence="1" id="KW-0732">Signal</keyword>